<accession>A0A1T5ECC0</accession>
<organism evidence="1 2">
    <name type="scientific">Maribacter arcticus</name>
    <dbReference type="NCBI Taxonomy" id="561365"/>
    <lineage>
        <taxon>Bacteria</taxon>
        <taxon>Pseudomonadati</taxon>
        <taxon>Bacteroidota</taxon>
        <taxon>Flavobacteriia</taxon>
        <taxon>Flavobacteriales</taxon>
        <taxon>Flavobacteriaceae</taxon>
        <taxon>Maribacter</taxon>
    </lineage>
</organism>
<sequence length="151" mass="18114">MQENILTADYLKTVEFKNHLYSKTYDTIIEVTSYQYESELWKNNKMTGRFNASTYVYPKSDLNDMDEYFSFHIAGYDFEASISPNFRYEKTYEIKLPYRKYQIIKAFKNDTLNIGLAFHILKENKIIFTTVMTNDKFELEIEKLIQKLNEI</sequence>
<gene>
    <name evidence="1" type="ORF">SAMN05660866_03417</name>
</gene>
<dbReference type="RefSeq" id="WP_079514079.1">
    <property type="nucleotide sequence ID" value="NZ_FUYL01000012.1"/>
</dbReference>
<reference evidence="2" key="1">
    <citation type="submission" date="2017-02" db="EMBL/GenBank/DDBJ databases">
        <authorList>
            <person name="Varghese N."/>
            <person name="Submissions S."/>
        </authorList>
    </citation>
    <scope>NUCLEOTIDE SEQUENCE [LARGE SCALE GENOMIC DNA]</scope>
    <source>
        <strain evidence="2">DSM 23546</strain>
    </source>
</reference>
<dbReference type="Proteomes" id="UP000190339">
    <property type="component" value="Unassembled WGS sequence"/>
</dbReference>
<evidence type="ECO:0000313" key="2">
    <source>
        <dbReference type="Proteomes" id="UP000190339"/>
    </source>
</evidence>
<proteinExistence type="predicted"/>
<dbReference type="EMBL" id="FUYL01000012">
    <property type="protein sequence ID" value="SKB81604.1"/>
    <property type="molecule type" value="Genomic_DNA"/>
</dbReference>
<evidence type="ECO:0000313" key="1">
    <source>
        <dbReference type="EMBL" id="SKB81604.1"/>
    </source>
</evidence>
<dbReference type="OrthoDB" id="1426094at2"/>
<protein>
    <submittedName>
        <fullName evidence="1">Uncharacterized protein</fullName>
    </submittedName>
</protein>
<name>A0A1T5ECC0_9FLAO</name>
<dbReference type="AlphaFoldDB" id="A0A1T5ECC0"/>
<keyword evidence="2" id="KW-1185">Reference proteome</keyword>